<keyword evidence="1" id="KW-0732">Signal</keyword>
<protein>
    <submittedName>
        <fullName evidence="2">Uncharacterized protein</fullName>
    </submittedName>
</protein>
<comment type="caution">
    <text evidence="2">The sequence shown here is derived from an EMBL/GenBank/DDBJ whole genome shotgun (WGS) entry which is preliminary data.</text>
</comment>
<sequence>MITGVPEIGLLTGAFALAAGLCAAAISSASPTADAYPEIDGYQPASDIQNYKVVGKTGVWFTSPLGVRCAIEDDGSYGCSGDLPGAPPGSNEVAWFVGDPFPRVYHTEAPRFSAPSAHMLLTRLTAISYRGSTCAVTAESTVYCIHGDNPDSQLMVTTAAPLRGRDATRAD</sequence>
<gene>
    <name evidence="2" type="ORF">BHQ17_08630</name>
</gene>
<accession>A0A1E3RXP0</accession>
<dbReference type="EMBL" id="MIGZ01000036">
    <property type="protein sequence ID" value="ODQ94608.1"/>
    <property type="molecule type" value="Genomic_DNA"/>
</dbReference>
<organism evidence="2 3">
    <name type="scientific">Mycolicibacterium holsaticum</name>
    <dbReference type="NCBI Taxonomy" id="152142"/>
    <lineage>
        <taxon>Bacteria</taxon>
        <taxon>Bacillati</taxon>
        <taxon>Actinomycetota</taxon>
        <taxon>Actinomycetes</taxon>
        <taxon>Mycobacteriales</taxon>
        <taxon>Mycobacteriaceae</taxon>
        <taxon>Mycolicibacterium</taxon>
    </lineage>
</organism>
<feature type="signal peptide" evidence="1">
    <location>
        <begin position="1"/>
        <end position="35"/>
    </location>
</feature>
<keyword evidence="3" id="KW-1185">Reference proteome</keyword>
<dbReference type="AlphaFoldDB" id="A0A1E3RXP0"/>
<reference evidence="3" key="1">
    <citation type="submission" date="2016-09" db="EMBL/GenBank/DDBJ databases">
        <authorList>
            <person name="Greninger A.L."/>
            <person name="Jerome K.R."/>
            <person name="Mcnair B."/>
            <person name="Wallis C."/>
            <person name="Fang F."/>
        </authorList>
    </citation>
    <scope>NUCLEOTIDE SEQUENCE [LARGE SCALE GENOMIC DNA]</scope>
    <source>
        <strain evidence="3">M7</strain>
    </source>
</reference>
<evidence type="ECO:0000256" key="1">
    <source>
        <dbReference type="SAM" id="SignalP"/>
    </source>
</evidence>
<dbReference type="OrthoDB" id="4628477at2"/>
<dbReference type="RefSeq" id="WP_069404791.1">
    <property type="nucleotide sequence ID" value="NZ_MIGZ01000036.1"/>
</dbReference>
<name>A0A1E3RXP0_9MYCO</name>
<proteinExistence type="predicted"/>
<evidence type="ECO:0000313" key="2">
    <source>
        <dbReference type="EMBL" id="ODQ94608.1"/>
    </source>
</evidence>
<feature type="chain" id="PRO_5009135292" evidence="1">
    <location>
        <begin position="36"/>
        <end position="171"/>
    </location>
</feature>
<evidence type="ECO:0000313" key="3">
    <source>
        <dbReference type="Proteomes" id="UP000094243"/>
    </source>
</evidence>
<dbReference type="Proteomes" id="UP000094243">
    <property type="component" value="Unassembled WGS sequence"/>
</dbReference>